<keyword evidence="7" id="KW-0902">Two-component regulatory system</keyword>
<evidence type="ECO:0000259" key="10">
    <source>
        <dbReference type="PROSITE" id="PS50885"/>
    </source>
</evidence>
<dbReference type="Pfam" id="PF00512">
    <property type="entry name" value="HisKA"/>
    <property type="match status" value="1"/>
</dbReference>
<dbReference type="Pfam" id="PF05227">
    <property type="entry name" value="CHASE3"/>
    <property type="match status" value="1"/>
</dbReference>
<keyword evidence="8" id="KW-0472">Membrane</keyword>
<protein>
    <recommendedName>
        <fullName evidence="3">histidine kinase</fullName>
        <ecNumber evidence="3">2.7.13.3</ecNumber>
    </recommendedName>
</protein>
<name>A0ABR9UW28_9CHRO</name>
<feature type="transmembrane region" description="Helical" evidence="8">
    <location>
        <begin position="20"/>
        <end position="40"/>
    </location>
</feature>
<evidence type="ECO:0000256" key="6">
    <source>
        <dbReference type="ARBA" id="ARBA00022777"/>
    </source>
</evidence>
<dbReference type="SUPFAM" id="SSF158472">
    <property type="entry name" value="HAMP domain-like"/>
    <property type="match status" value="1"/>
</dbReference>
<accession>A0ABR9UW28</accession>
<comment type="caution">
    <text evidence="11">The sequence shown here is derived from an EMBL/GenBank/DDBJ whole genome shotgun (WGS) entry which is preliminary data.</text>
</comment>
<keyword evidence="8" id="KW-0812">Transmembrane</keyword>
<dbReference type="EMBL" id="JADEWN010000034">
    <property type="protein sequence ID" value="MBE9191528.1"/>
    <property type="molecule type" value="Genomic_DNA"/>
</dbReference>
<dbReference type="Gene3D" id="3.30.565.10">
    <property type="entry name" value="Histidine kinase-like ATPase, C-terminal domain"/>
    <property type="match status" value="1"/>
</dbReference>
<dbReference type="SUPFAM" id="SSF47384">
    <property type="entry name" value="Homodimeric domain of signal transducing histidine kinase"/>
    <property type="match status" value="1"/>
</dbReference>
<reference evidence="11 12" key="1">
    <citation type="submission" date="2020-10" db="EMBL/GenBank/DDBJ databases">
        <authorList>
            <person name="Castelo-Branco R."/>
            <person name="Eusebio N."/>
            <person name="Adriana R."/>
            <person name="Vieira A."/>
            <person name="Brugerolle De Fraissinette N."/>
            <person name="Rezende De Castro R."/>
            <person name="Schneider M.P."/>
            <person name="Vasconcelos V."/>
            <person name="Leao P.N."/>
        </authorList>
    </citation>
    <scope>NUCLEOTIDE SEQUENCE [LARGE SCALE GENOMIC DNA]</scope>
    <source>
        <strain evidence="11 12">LEGE 06123</strain>
    </source>
</reference>
<feature type="transmembrane region" description="Helical" evidence="8">
    <location>
        <begin position="188"/>
        <end position="208"/>
    </location>
</feature>
<feature type="domain" description="Histidine kinase" evidence="9">
    <location>
        <begin position="277"/>
        <end position="491"/>
    </location>
</feature>
<evidence type="ECO:0000256" key="3">
    <source>
        <dbReference type="ARBA" id="ARBA00012438"/>
    </source>
</evidence>
<keyword evidence="5" id="KW-0808">Transferase</keyword>
<dbReference type="PRINTS" id="PR00344">
    <property type="entry name" value="BCTRLSENSOR"/>
</dbReference>
<dbReference type="PANTHER" id="PTHR43047">
    <property type="entry name" value="TWO-COMPONENT HISTIDINE PROTEIN KINASE"/>
    <property type="match status" value="1"/>
</dbReference>
<gene>
    <name evidence="11" type="ORF">IQ230_14465</name>
</gene>
<dbReference type="CDD" id="cd06225">
    <property type="entry name" value="HAMP"/>
    <property type="match status" value="1"/>
</dbReference>
<feature type="domain" description="HAMP" evidence="10">
    <location>
        <begin position="210"/>
        <end position="262"/>
    </location>
</feature>
<dbReference type="InterPro" id="IPR036890">
    <property type="entry name" value="HATPase_C_sf"/>
</dbReference>
<evidence type="ECO:0000256" key="8">
    <source>
        <dbReference type="SAM" id="Phobius"/>
    </source>
</evidence>
<keyword evidence="6" id="KW-0418">Kinase</keyword>
<dbReference type="InterPro" id="IPR003594">
    <property type="entry name" value="HATPase_dom"/>
</dbReference>
<dbReference type="SMART" id="SM00387">
    <property type="entry name" value="HATPase_c"/>
    <property type="match status" value="1"/>
</dbReference>
<dbReference type="Pfam" id="PF02518">
    <property type="entry name" value="HATPase_c"/>
    <property type="match status" value="1"/>
</dbReference>
<dbReference type="EC" id="2.7.13.3" evidence="3"/>
<organism evidence="11 12">
    <name type="scientific">Gloeocapsopsis crepidinum LEGE 06123</name>
    <dbReference type="NCBI Taxonomy" id="588587"/>
    <lineage>
        <taxon>Bacteria</taxon>
        <taxon>Bacillati</taxon>
        <taxon>Cyanobacteriota</taxon>
        <taxon>Cyanophyceae</taxon>
        <taxon>Oscillatoriophycideae</taxon>
        <taxon>Chroococcales</taxon>
        <taxon>Chroococcaceae</taxon>
        <taxon>Gloeocapsopsis</taxon>
    </lineage>
</organism>
<evidence type="ECO:0000313" key="12">
    <source>
        <dbReference type="Proteomes" id="UP000651156"/>
    </source>
</evidence>
<dbReference type="PROSITE" id="PS50885">
    <property type="entry name" value="HAMP"/>
    <property type="match status" value="1"/>
</dbReference>
<dbReference type="CDD" id="cd00082">
    <property type="entry name" value="HisKA"/>
    <property type="match status" value="1"/>
</dbReference>
<sequence length="494" mass="56128">MVPRLPGYILLRTRLLAPLYASVLVLAILVCVRAGVGFWLEFRRQDASSWVRHTLQVQSEAELLLNAALNQETGIRGYLLTGTKTSLEPYESGQIAFDNTLDRLYELVEDQPEQLSRLNEIVKLYNRWQREFAQPVVLGAAPESSTTLAGKLLFDPLRSQVTAVLQYEQDLLDRRNQQLYRLDQTFRIFNFLAPVLLLVGFGWNLWLLHRRVEVPLYQLTSVAKAWEAGQMQPRLNFQAADEIGQLAQILDRMAGEIDSRQTRSDERNRQLDDLIASLSHDLRTPLLAIRGTLRSMLNGAFGSVSDTWQEVLQEYDQTNEDLLKLVEALLEVSRYEAGSKHLIYEPLNWHKIFTKAIHQERIASKSKVNFDFKVAEQLPTVYGDELEIGRVIQNLLSNAVRVSEPENRVWLEVTAENSSVRVSVSDRGSGIASQEREHLFHRFIQGRGRRGGAGLGLYLCRQIVEAHHGTIGVDSTLGKGSTFWFTLPTIANHL</sequence>
<dbReference type="SMART" id="SM00388">
    <property type="entry name" value="HisKA"/>
    <property type="match status" value="1"/>
</dbReference>
<dbReference type="InterPro" id="IPR005467">
    <property type="entry name" value="His_kinase_dom"/>
</dbReference>
<dbReference type="SUPFAM" id="SSF55874">
    <property type="entry name" value="ATPase domain of HSP90 chaperone/DNA topoisomerase II/histidine kinase"/>
    <property type="match status" value="1"/>
</dbReference>
<dbReference type="InterPro" id="IPR007891">
    <property type="entry name" value="CHASE3"/>
</dbReference>
<dbReference type="InterPro" id="IPR036097">
    <property type="entry name" value="HisK_dim/P_sf"/>
</dbReference>
<evidence type="ECO:0000256" key="4">
    <source>
        <dbReference type="ARBA" id="ARBA00022553"/>
    </source>
</evidence>
<evidence type="ECO:0000256" key="2">
    <source>
        <dbReference type="ARBA" id="ARBA00004370"/>
    </source>
</evidence>
<evidence type="ECO:0000256" key="1">
    <source>
        <dbReference type="ARBA" id="ARBA00000085"/>
    </source>
</evidence>
<dbReference type="InterPro" id="IPR003660">
    <property type="entry name" value="HAMP_dom"/>
</dbReference>
<keyword evidence="8" id="KW-1133">Transmembrane helix</keyword>
<keyword evidence="4" id="KW-0597">Phosphoprotein</keyword>
<evidence type="ECO:0000256" key="7">
    <source>
        <dbReference type="ARBA" id="ARBA00023012"/>
    </source>
</evidence>
<evidence type="ECO:0000256" key="5">
    <source>
        <dbReference type="ARBA" id="ARBA00022679"/>
    </source>
</evidence>
<evidence type="ECO:0000259" key="9">
    <source>
        <dbReference type="PROSITE" id="PS50109"/>
    </source>
</evidence>
<dbReference type="Gene3D" id="6.10.340.10">
    <property type="match status" value="1"/>
</dbReference>
<evidence type="ECO:0000313" key="11">
    <source>
        <dbReference type="EMBL" id="MBE9191528.1"/>
    </source>
</evidence>
<dbReference type="PROSITE" id="PS50109">
    <property type="entry name" value="HIS_KIN"/>
    <property type="match status" value="1"/>
</dbReference>
<dbReference type="InterPro" id="IPR004358">
    <property type="entry name" value="Sig_transdc_His_kin-like_C"/>
</dbReference>
<comment type="subcellular location">
    <subcellularLocation>
        <location evidence="2">Membrane</location>
    </subcellularLocation>
</comment>
<dbReference type="CDD" id="cd19410">
    <property type="entry name" value="HK9-like_sensor"/>
    <property type="match status" value="1"/>
</dbReference>
<dbReference type="Proteomes" id="UP000651156">
    <property type="component" value="Unassembled WGS sequence"/>
</dbReference>
<comment type="catalytic activity">
    <reaction evidence="1">
        <text>ATP + protein L-histidine = ADP + protein N-phospho-L-histidine.</text>
        <dbReference type="EC" id="2.7.13.3"/>
    </reaction>
</comment>
<dbReference type="SMART" id="SM00304">
    <property type="entry name" value="HAMP"/>
    <property type="match status" value="1"/>
</dbReference>
<keyword evidence="12" id="KW-1185">Reference proteome</keyword>
<dbReference type="PANTHER" id="PTHR43047:SF72">
    <property type="entry name" value="OSMOSENSING HISTIDINE PROTEIN KINASE SLN1"/>
    <property type="match status" value="1"/>
</dbReference>
<proteinExistence type="predicted"/>
<dbReference type="Gene3D" id="1.10.287.130">
    <property type="match status" value="1"/>
</dbReference>
<dbReference type="InterPro" id="IPR003661">
    <property type="entry name" value="HisK_dim/P_dom"/>
</dbReference>